<comment type="subcellular location">
    <subcellularLocation>
        <location evidence="2">Cell membrane</location>
        <topology evidence="2">Multi-pass membrane protein</topology>
    </subcellularLocation>
</comment>
<comment type="similarity">
    <text evidence="7">Belongs to the fluoride channel Fluc/FEX (TC 1.A.43) family.</text>
</comment>
<dbReference type="PANTHER" id="PTHR28259:SF1">
    <property type="entry name" value="FLUORIDE EXPORT PROTEIN 1-RELATED"/>
    <property type="match status" value="1"/>
</dbReference>
<dbReference type="Pfam" id="PF02537">
    <property type="entry name" value="CRCB"/>
    <property type="match status" value="2"/>
</dbReference>
<comment type="function">
    <text evidence="1">Fluoride channel required for the rapid expulsion of cytoplasmic fluoride.</text>
</comment>
<feature type="transmembrane region" description="Helical" evidence="9">
    <location>
        <begin position="321"/>
        <end position="341"/>
    </location>
</feature>
<feature type="transmembrane region" description="Helical" evidence="9">
    <location>
        <begin position="45"/>
        <end position="65"/>
    </location>
</feature>
<keyword evidence="5 9" id="KW-1133">Transmembrane helix</keyword>
<evidence type="ECO:0000256" key="2">
    <source>
        <dbReference type="ARBA" id="ARBA00004651"/>
    </source>
</evidence>
<proteinExistence type="inferred from homology"/>
<comment type="catalytic activity">
    <reaction evidence="8">
        <text>fluoride(in) = fluoride(out)</text>
        <dbReference type="Rhea" id="RHEA:76159"/>
        <dbReference type="ChEBI" id="CHEBI:17051"/>
    </reaction>
    <physiologicalReaction direction="left-to-right" evidence="8">
        <dbReference type="Rhea" id="RHEA:76160"/>
    </physiologicalReaction>
</comment>
<protein>
    <submittedName>
        <fullName evidence="11">Fluoride ion transporter CrcB</fullName>
    </submittedName>
</protein>
<keyword evidence="3" id="KW-1003">Cell membrane</keyword>
<sequence length="348" mass="37866">MNRVEIESALWVAALAYFGVGTRILLSYLAIFANETLISRIGVTYFLPNILGTFALGLCTTSQALLPKSWQPIAKGFNTGFCGSLTTFSTWHLMVGLEVLNGQWLDALTESVLVFATSYLALLAGIQVGSLLTSIFSAKQMDHPVPGSPVLFSSRNGHVIHVTTPADENEEKPATEVNAESVVSSWWYWPVAVLSLVTSSTWILFAVDTQRKNFWLAMAFGPFGALLRHLLSFGNQKTPNFPVFTLIANEVATAANILIIIIFNMIQPSASSSALATFQLWARSGLSTGFMGSLSTVSTWINELHKLSSTKSLSLAYRYGLVTVVFAQIIVVGLGAAYEIIAQKHIDF</sequence>
<evidence type="ECO:0000256" key="5">
    <source>
        <dbReference type="ARBA" id="ARBA00022989"/>
    </source>
</evidence>
<dbReference type="Proteomes" id="UP000887566">
    <property type="component" value="Unplaced"/>
</dbReference>
<feature type="transmembrane region" description="Helical" evidence="9">
    <location>
        <begin position="278"/>
        <end position="301"/>
    </location>
</feature>
<name>A0A914VZA9_9BILA</name>
<feature type="transmembrane region" description="Helical" evidence="9">
    <location>
        <begin position="243"/>
        <end position="266"/>
    </location>
</feature>
<dbReference type="GO" id="GO:1903425">
    <property type="term" value="F:fluoride transmembrane transporter activity"/>
    <property type="evidence" value="ECO:0007669"/>
    <property type="project" value="TreeGrafter"/>
</dbReference>
<organism evidence="10 11">
    <name type="scientific">Plectus sambesii</name>
    <dbReference type="NCBI Taxonomy" id="2011161"/>
    <lineage>
        <taxon>Eukaryota</taxon>
        <taxon>Metazoa</taxon>
        <taxon>Ecdysozoa</taxon>
        <taxon>Nematoda</taxon>
        <taxon>Chromadorea</taxon>
        <taxon>Plectida</taxon>
        <taxon>Plectina</taxon>
        <taxon>Plectoidea</taxon>
        <taxon>Plectidae</taxon>
        <taxon>Plectus</taxon>
    </lineage>
</organism>
<evidence type="ECO:0000256" key="7">
    <source>
        <dbReference type="ARBA" id="ARBA00035120"/>
    </source>
</evidence>
<evidence type="ECO:0000256" key="4">
    <source>
        <dbReference type="ARBA" id="ARBA00022692"/>
    </source>
</evidence>
<dbReference type="WBParaSite" id="PSAMB.scaffold2881size20760.g19558.t1">
    <property type="protein sequence ID" value="PSAMB.scaffold2881size20760.g19558.t1"/>
    <property type="gene ID" value="PSAMB.scaffold2881size20760.g19558"/>
</dbReference>
<feature type="transmembrane region" description="Helical" evidence="9">
    <location>
        <begin position="112"/>
        <end position="136"/>
    </location>
</feature>
<evidence type="ECO:0000256" key="1">
    <source>
        <dbReference type="ARBA" id="ARBA00002598"/>
    </source>
</evidence>
<feature type="transmembrane region" description="Helical" evidence="9">
    <location>
        <begin position="12"/>
        <end position="33"/>
    </location>
</feature>
<evidence type="ECO:0000256" key="8">
    <source>
        <dbReference type="ARBA" id="ARBA00035585"/>
    </source>
</evidence>
<dbReference type="PANTHER" id="PTHR28259">
    <property type="entry name" value="FLUORIDE EXPORT PROTEIN 1-RELATED"/>
    <property type="match status" value="1"/>
</dbReference>
<feature type="transmembrane region" description="Helical" evidence="9">
    <location>
        <begin position="186"/>
        <end position="207"/>
    </location>
</feature>
<dbReference type="AlphaFoldDB" id="A0A914VZA9"/>
<dbReference type="InterPro" id="IPR003691">
    <property type="entry name" value="FluC"/>
</dbReference>
<feature type="transmembrane region" description="Helical" evidence="9">
    <location>
        <begin position="214"/>
        <end position="231"/>
    </location>
</feature>
<dbReference type="GO" id="GO:0005886">
    <property type="term" value="C:plasma membrane"/>
    <property type="evidence" value="ECO:0007669"/>
    <property type="project" value="UniProtKB-SubCell"/>
</dbReference>
<evidence type="ECO:0000256" key="9">
    <source>
        <dbReference type="SAM" id="Phobius"/>
    </source>
</evidence>
<keyword evidence="6 9" id="KW-0472">Membrane</keyword>
<evidence type="ECO:0000256" key="6">
    <source>
        <dbReference type="ARBA" id="ARBA00023136"/>
    </source>
</evidence>
<evidence type="ECO:0000313" key="11">
    <source>
        <dbReference type="WBParaSite" id="PSAMB.scaffold2881size20760.g19558.t1"/>
    </source>
</evidence>
<keyword evidence="4 9" id="KW-0812">Transmembrane</keyword>
<keyword evidence="10" id="KW-1185">Reference proteome</keyword>
<feature type="transmembrane region" description="Helical" evidence="9">
    <location>
        <begin position="77"/>
        <end position="100"/>
    </location>
</feature>
<reference evidence="11" key="1">
    <citation type="submission" date="2022-11" db="UniProtKB">
        <authorList>
            <consortium name="WormBaseParasite"/>
        </authorList>
    </citation>
    <scope>IDENTIFICATION</scope>
</reference>
<evidence type="ECO:0000313" key="10">
    <source>
        <dbReference type="Proteomes" id="UP000887566"/>
    </source>
</evidence>
<accession>A0A914VZA9</accession>
<evidence type="ECO:0000256" key="3">
    <source>
        <dbReference type="ARBA" id="ARBA00022475"/>
    </source>
</evidence>